<name>A0A834NGM8_VESGE</name>
<accession>A0A834NGM8</accession>
<dbReference type="EMBL" id="JACSDZ010000003">
    <property type="protein sequence ID" value="KAF7409425.1"/>
    <property type="molecule type" value="Genomic_DNA"/>
</dbReference>
<comment type="caution">
    <text evidence="1">The sequence shown here is derived from an EMBL/GenBank/DDBJ whole genome shotgun (WGS) entry which is preliminary data.</text>
</comment>
<keyword evidence="2" id="KW-1185">Reference proteome</keyword>
<proteinExistence type="predicted"/>
<dbReference type="AlphaFoldDB" id="A0A834NGM8"/>
<dbReference type="Proteomes" id="UP000617340">
    <property type="component" value="Unassembled WGS sequence"/>
</dbReference>
<gene>
    <name evidence="1" type="ORF">HZH68_003806</name>
</gene>
<sequence>MVSEISGEWLAPMGQRVTGPEIVSVTESVLAKGLSSLSESVRLLIEQAMILRVEPMAIHPSPLIPS</sequence>
<reference evidence="1" key="1">
    <citation type="journal article" date="2020" name="G3 (Bethesda)">
        <title>High-Quality Assemblies for Three Invasive Social Wasps from the &lt;i&gt;Vespula&lt;/i&gt; Genus.</title>
        <authorList>
            <person name="Harrop T.W.R."/>
            <person name="Guhlin J."/>
            <person name="McLaughlin G.M."/>
            <person name="Permina E."/>
            <person name="Stockwell P."/>
            <person name="Gilligan J."/>
            <person name="Le Lec M.F."/>
            <person name="Gruber M.A.M."/>
            <person name="Quinn O."/>
            <person name="Lovegrove M."/>
            <person name="Duncan E.J."/>
            <person name="Remnant E.J."/>
            <person name="Van Eeckhoven J."/>
            <person name="Graham B."/>
            <person name="Knapp R.A."/>
            <person name="Langford K.W."/>
            <person name="Kronenberg Z."/>
            <person name="Press M.O."/>
            <person name="Eacker S.M."/>
            <person name="Wilson-Rankin E.E."/>
            <person name="Purcell J."/>
            <person name="Lester P.J."/>
            <person name="Dearden P.K."/>
        </authorList>
    </citation>
    <scope>NUCLEOTIDE SEQUENCE</scope>
    <source>
        <strain evidence="1">Linc-1</strain>
    </source>
</reference>
<organism evidence="1 2">
    <name type="scientific">Vespula germanica</name>
    <name type="common">German yellow jacket</name>
    <name type="synonym">Paravespula germanica</name>
    <dbReference type="NCBI Taxonomy" id="30212"/>
    <lineage>
        <taxon>Eukaryota</taxon>
        <taxon>Metazoa</taxon>
        <taxon>Ecdysozoa</taxon>
        <taxon>Arthropoda</taxon>
        <taxon>Hexapoda</taxon>
        <taxon>Insecta</taxon>
        <taxon>Pterygota</taxon>
        <taxon>Neoptera</taxon>
        <taxon>Endopterygota</taxon>
        <taxon>Hymenoptera</taxon>
        <taxon>Apocrita</taxon>
        <taxon>Aculeata</taxon>
        <taxon>Vespoidea</taxon>
        <taxon>Vespidae</taxon>
        <taxon>Vespinae</taxon>
        <taxon>Vespula</taxon>
    </lineage>
</organism>
<evidence type="ECO:0000313" key="1">
    <source>
        <dbReference type="EMBL" id="KAF7409425.1"/>
    </source>
</evidence>
<protein>
    <submittedName>
        <fullName evidence="1">Uncharacterized protein</fullName>
    </submittedName>
</protein>
<evidence type="ECO:0000313" key="2">
    <source>
        <dbReference type="Proteomes" id="UP000617340"/>
    </source>
</evidence>